<comment type="caution">
    <text evidence="1">The sequence shown here is derived from an EMBL/GenBank/DDBJ whole genome shotgun (WGS) entry which is preliminary data.</text>
</comment>
<organism evidence="1 2">
    <name type="scientific">Thomasclavelia spiroformis</name>
    <dbReference type="NCBI Taxonomy" id="29348"/>
    <lineage>
        <taxon>Bacteria</taxon>
        <taxon>Bacillati</taxon>
        <taxon>Bacillota</taxon>
        <taxon>Erysipelotrichia</taxon>
        <taxon>Erysipelotrichales</taxon>
        <taxon>Coprobacillaceae</taxon>
        <taxon>Thomasclavelia</taxon>
    </lineage>
</organism>
<dbReference type="InterPro" id="IPR036412">
    <property type="entry name" value="HAD-like_sf"/>
</dbReference>
<dbReference type="SUPFAM" id="SSF56784">
    <property type="entry name" value="HAD-like"/>
    <property type="match status" value="1"/>
</dbReference>
<dbReference type="SFLD" id="SFLDG01140">
    <property type="entry name" value="C2.B:_Phosphomannomutase_and_P"/>
    <property type="match status" value="1"/>
</dbReference>
<dbReference type="GO" id="GO:0016791">
    <property type="term" value="F:phosphatase activity"/>
    <property type="evidence" value="ECO:0007669"/>
    <property type="project" value="UniProtKB-ARBA"/>
</dbReference>
<dbReference type="PROSITE" id="PS01228">
    <property type="entry name" value="COF_1"/>
    <property type="match status" value="1"/>
</dbReference>
<dbReference type="InterPro" id="IPR000150">
    <property type="entry name" value="Cof"/>
</dbReference>
<dbReference type="InterPro" id="IPR006379">
    <property type="entry name" value="HAD-SF_hydro_IIB"/>
</dbReference>
<evidence type="ECO:0000313" key="2">
    <source>
        <dbReference type="Proteomes" id="UP000196258"/>
    </source>
</evidence>
<dbReference type="InterPro" id="IPR023214">
    <property type="entry name" value="HAD_sf"/>
</dbReference>
<dbReference type="Gene3D" id="3.40.50.1000">
    <property type="entry name" value="HAD superfamily/HAD-like"/>
    <property type="match status" value="1"/>
</dbReference>
<dbReference type="Proteomes" id="UP000196258">
    <property type="component" value="Unassembled WGS sequence"/>
</dbReference>
<reference evidence="2" key="1">
    <citation type="submission" date="2017-04" db="EMBL/GenBank/DDBJ databases">
        <title>Function of individual gut microbiota members based on whole genome sequencing of pure cultures obtained from chicken caecum.</title>
        <authorList>
            <person name="Medvecky M."/>
            <person name="Cejkova D."/>
            <person name="Polansky O."/>
            <person name="Karasova D."/>
            <person name="Kubasova T."/>
            <person name="Cizek A."/>
            <person name="Rychlik I."/>
        </authorList>
    </citation>
    <scope>NUCLEOTIDE SEQUENCE [LARGE SCALE GENOMIC DNA]</scope>
    <source>
        <strain evidence="2">An149</strain>
    </source>
</reference>
<name>A0A1Y4QGS0_9FIRM</name>
<dbReference type="RefSeq" id="WP_087257421.1">
    <property type="nucleotide sequence ID" value="NZ_CAMMFM010000010.1"/>
</dbReference>
<dbReference type="EMBL" id="NFLB01000012">
    <property type="protein sequence ID" value="OUQ04330.1"/>
    <property type="molecule type" value="Genomic_DNA"/>
</dbReference>
<dbReference type="PANTHER" id="PTHR10000:SF25">
    <property type="entry name" value="PHOSPHATASE YKRA-RELATED"/>
    <property type="match status" value="1"/>
</dbReference>
<dbReference type="Gene3D" id="3.30.1240.10">
    <property type="match status" value="1"/>
</dbReference>
<dbReference type="Pfam" id="PF08282">
    <property type="entry name" value="Hydrolase_3"/>
    <property type="match status" value="1"/>
</dbReference>
<protein>
    <submittedName>
        <fullName evidence="1">Hydrolase</fullName>
    </submittedName>
</protein>
<dbReference type="GO" id="GO:0005829">
    <property type="term" value="C:cytosol"/>
    <property type="evidence" value="ECO:0007669"/>
    <property type="project" value="TreeGrafter"/>
</dbReference>
<dbReference type="SFLD" id="SFLDS00003">
    <property type="entry name" value="Haloacid_Dehalogenase"/>
    <property type="match status" value="1"/>
</dbReference>
<dbReference type="AlphaFoldDB" id="A0A1Y4QGS0"/>
<accession>A0A1Y4QGS0</accession>
<dbReference type="PANTHER" id="PTHR10000">
    <property type="entry name" value="PHOSPHOSERINE PHOSPHATASE"/>
    <property type="match status" value="1"/>
</dbReference>
<dbReference type="NCBIfam" id="TIGR01484">
    <property type="entry name" value="HAD-SF-IIB"/>
    <property type="match status" value="1"/>
</dbReference>
<sequence>MSDKNILFFDIDGTLLSHTTHSIPESAIMAIKKAKENGHLIFINTGRPFSLIDECIKSLKPDGYVCGCGTYIRYRDEVLFSYSIPLKRCLEIKDLIRKTNVDGALESKDTIYFDNNIRNPFLNSLKQRYITNNFTMSNFDDPMLSFDKFCIWFDELSDITYFKKAIENDFDYISRAKDFGEIVPKGYSKATGIQFLLDYFDIDINNTYAFGDSFNDEAMLSFVKNAIVMKNSDPELYKLASFVTKDIDDNGIYYAMKHFNLI</sequence>
<gene>
    <name evidence="1" type="ORF">B5E91_10475</name>
</gene>
<dbReference type="NCBIfam" id="TIGR00099">
    <property type="entry name" value="Cof-subfamily"/>
    <property type="match status" value="1"/>
</dbReference>
<proteinExistence type="predicted"/>
<evidence type="ECO:0000313" key="1">
    <source>
        <dbReference type="EMBL" id="OUQ04330.1"/>
    </source>
</evidence>
<keyword evidence="1" id="KW-0378">Hydrolase</keyword>
<dbReference type="GO" id="GO:0000287">
    <property type="term" value="F:magnesium ion binding"/>
    <property type="evidence" value="ECO:0007669"/>
    <property type="project" value="TreeGrafter"/>
</dbReference>